<keyword evidence="2" id="KW-1185">Reference proteome</keyword>
<sequence>MYTNSNSNKAIRNMIGEIKIPGKSAIPTITKSIEKFSHYVVDDMVRASEFLVMCHE</sequence>
<gene>
    <name evidence="1" type="ORF">TVAG_173130</name>
</gene>
<name>A2DF63_TRIV3</name>
<organism evidence="1 2">
    <name type="scientific">Trichomonas vaginalis (strain ATCC PRA-98 / G3)</name>
    <dbReference type="NCBI Taxonomy" id="412133"/>
    <lineage>
        <taxon>Eukaryota</taxon>
        <taxon>Metamonada</taxon>
        <taxon>Parabasalia</taxon>
        <taxon>Trichomonadida</taxon>
        <taxon>Trichomonadidae</taxon>
        <taxon>Trichomonas</taxon>
    </lineage>
</organism>
<dbReference type="InParanoid" id="A2DF63"/>
<proteinExistence type="predicted"/>
<evidence type="ECO:0000313" key="1">
    <source>
        <dbReference type="EMBL" id="EAY21055.1"/>
    </source>
</evidence>
<accession>A2DF63</accession>
<dbReference type="AlphaFoldDB" id="A2DF63"/>
<reference evidence="1" key="2">
    <citation type="journal article" date="2007" name="Science">
        <title>Draft genome sequence of the sexually transmitted pathogen Trichomonas vaginalis.</title>
        <authorList>
            <person name="Carlton J.M."/>
            <person name="Hirt R.P."/>
            <person name="Silva J.C."/>
            <person name="Delcher A.L."/>
            <person name="Schatz M."/>
            <person name="Zhao Q."/>
            <person name="Wortman J.R."/>
            <person name="Bidwell S.L."/>
            <person name="Alsmark U.C.M."/>
            <person name="Besteiro S."/>
            <person name="Sicheritz-Ponten T."/>
            <person name="Noel C.J."/>
            <person name="Dacks J.B."/>
            <person name="Foster P.G."/>
            <person name="Simillion C."/>
            <person name="Van de Peer Y."/>
            <person name="Miranda-Saavedra D."/>
            <person name="Barton G.J."/>
            <person name="Westrop G.D."/>
            <person name="Mueller S."/>
            <person name="Dessi D."/>
            <person name="Fiori P.L."/>
            <person name="Ren Q."/>
            <person name="Paulsen I."/>
            <person name="Zhang H."/>
            <person name="Bastida-Corcuera F.D."/>
            <person name="Simoes-Barbosa A."/>
            <person name="Brown M.T."/>
            <person name="Hayes R.D."/>
            <person name="Mukherjee M."/>
            <person name="Okumura C.Y."/>
            <person name="Schneider R."/>
            <person name="Smith A.J."/>
            <person name="Vanacova S."/>
            <person name="Villalvazo M."/>
            <person name="Haas B.J."/>
            <person name="Pertea M."/>
            <person name="Feldblyum T.V."/>
            <person name="Utterback T.R."/>
            <person name="Shu C.L."/>
            <person name="Osoegawa K."/>
            <person name="de Jong P.J."/>
            <person name="Hrdy I."/>
            <person name="Horvathova L."/>
            <person name="Zubacova Z."/>
            <person name="Dolezal P."/>
            <person name="Malik S.B."/>
            <person name="Logsdon J.M. Jr."/>
            <person name="Henze K."/>
            <person name="Gupta A."/>
            <person name="Wang C.C."/>
            <person name="Dunne R.L."/>
            <person name="Upcroft J.A."/>
            <person name="Upcroft P."/>
            <person name="White O."/>
            <person name="Salzberg S.L."/>
            <person name="Tang P."/>
            <person name="Chiu C.-H."/>
            <person name="Lee Y.-S."/>
            <person name="Embley T.M."/>
            <person name="Coombs G.H."/>
            <person name="Mottram J.C."/>
            <person name="Tachezy J."/>
            <person name="Fraser-Liggett C.M."/>
            <person name="Johnson P.J."/>
        </authorList>
    </citation>
    <scope>NUCLEOTIDE SEQUENCE [LARGE SCALE GENOMIC DNA]</scope>
    <source>
        <strain evidence="1">G3</strain>
    </source>
</reference>
<evidence type="ECO:0000313" key="2">
    <source>
        <dbReference type="Proteomes" id="UP000001542"/>
    </source>
</evidence>
<dbReference type="EMBL" id="DS113193">
    <property type="protein sequence ID" value="EAY21055.1"/>
    <property type="molecule type" value="Genomic_DNA"/>
</dbReference>
<reference evidence="1" key="1">
    <citation type="submission" date="2006-10" db="EMBL/GenBank/DDBJ databases">
        <authorList>
            <person name="Amadeo P."/>
            <person name="Zhao Q."/>
            <person name="Wortman J."/>
            <person name="Fraser-Liggett C."/>
            <person name="Carlton J."/>
        </authorList>
    </citation>
    <scope>NUCLEOTIDE SEQUENCE</scope>
    <source>
        <strain evidence="1">G3</strain>
    </source>
</reference>
<dbReference type="SMR" id="A2DF63"/>
<dbReference type="VEuPathDB" id="TrichDB:TVAG_173130"/>
<dbReference type="Proteomes" id="UP000001542">
    <property type="component" value="Unassembled WGS sequence"/>
</dbReference>
<protein>
    <submittedName>
        <fullName evidence="1">Uncharacterized protein</fullName>
    </submittedName>
</protein>